<evidence type="ECO:0000313" key="2">
    <source>
        <dbReference type="Proteomes" id="UP000015530"/>
    </source>
</evidence>
<comment type="caution">
    <text evidence="1">The sequence shown here is derived from an EMBL/GenBank/DDBJ whole genome shotgun (WGS) entry which is preliminary data.</text>
</comment>
<organism evidence="1 2">
    <name type="scientific">Colletotrichum gloeosporioides (strain Cg-14)</name>
    <name type="common">Anthracnose fungus</name>
    <name type="synonym">Glomerella cingulata</name>
    <dbReference type="NCBI Taxonomy" id="1237896"/>
    <lineage>
        <taxon>Eukaryota</taxon>
        <taxon>Fungi</taxon>
        <taxon>Dikarya</taxon>
        <taxon>Ascomycota</taxon>
        <taxon>Pezizomycotina</taxon>
        <taxon>Sordariomycetes</taxon>
        <taxon>Hypocreomycetidae</taxon>
        <taxon>Glomerellales</taxon>
        <taxon>Glomerellaceae</taxon>
        <taxon>Colletotrichum</taxon>
        <taxon>Colletotrichum gloeosporioides species complex</taxon>
    </lineage>
</organism>
<proteinExistence type="predicted"/>
<dbReference type="Proteomes" id="UP000015530">
    <property type="component" value="Unassembled WGS sequence"/>
</dbReference>
<name>T0JYQ9_COLGC</name>
<gene>
    <name evidence="1" type="ORF">CGLO_12379</name>
</gene>
<evidence type="ECO:0000313" key="1">
    <source>
        <dbReference type="EMBL" id="EQB48392.1"/>
    </source>
</evidence>
<accession>T0JYQ9</accession>
<dbReference type="HOGENOM" id="CLU_3434123_0_0_1"/>
<reference evidence="2" key="1">
    <citation type="journal article" date="2013" name="Mol. Plant Microbe Interact.">
        <title>Global aspects of pacC regulation of pathogenicity genes in Colletotrichum gloeosporioides as revealed by transcriptome analysis.</title>
        <authorList>
            <person name="Alkan N."/>
            <person name="Meng X."/>
            <person name="Friedlander G."/>
            <person name="Reuveni E."/>
            <person name="Sukno S."/>
            <person name="Sherman A."/>
            <person name="Thon M."/>
            <person name="Fluhr R."/>
            <person name="Prusky D."/>
        </authorList>
    </citation>
    <scope>NUCLEOTIDE SEQUENCE [LARGE SCALE GENOMIC DNA]</scope>
    <source>
        <strain evidence="2">Cg-14</strain>
    </source>
</reference>
<dbReference type="EMBL" id="AMYD01002634">
    <property type="protein sequence ID" value="EQB48392.1"/>
    <property type="molecule type" value="Genomic_DNA"/>
</dbReference>
<sequence length="15" mass="1809">MLLTWFLTNFTFTSS</sequence>
<protein>
    <submittedName>
        <fullName evidence="1">Uncharacterized protein</fullName>
    </submittedName>
</protein>